<reference evidence="2" key="1">
    <citation type="submission" date="2016-10" db="EMBL/GenBank/DDBJ databases">
        <authorList>
            <person name="Varghese N."/>
            <person name="Submissions S."/>
        </authorList>
    </citation>
    <scope>NUCLEOTIDE SEQUENCE [LARGE SCALE GENOMIC DNA]</scope>
    <source>
        <strain evidence="2">DSM 241</strain>
    </source>
</reference>
<evidence type="ECO:0000313" key="1">
    <source>
        <dbReference type="EMBL" id="SEL09759.1"/>
    </source>
</evidence>
<dbReference type="Proteomes" id="UP000199256">
    <property type="component" value="Unassembled WGS sequence"/>
</dbReference>
<dbReference type="SMART" id="SM00855">
    <property type="entry name" value="PGAM"/>
    <property type="match status" value="1"/>
</dbReference>
<dbReference type="Pfam" id="PF00300">
    <property type="entry name" value="His_Phos_1"/>
    <property type="match status" value="1"/>
</dbReference>
<organism evidence="1 2">
    <name type="scientific">Ectothiorhodospira marina</name>
    <dbReference type="NCBI Taxonomy" id="1396821"/>
    <lineage>
        <taxon>Bacteria</taxon>
        <taxon>Pseudomonadati</taxon>
        <taxon>Pseudomonadota</taxon>
        <taxon>Gammaproteobacteria</taxon>
        <taxon>Chromatiales</taxon>
        <taxon>Ectothiorhodospiraceae</taxon>
        <taxon>Ectothiorhodospira</taxon>
    </lineage>
</organism>
<dbReference type="CDD" id="cd07067">
    <property type="entry name" value="HP_PGM_like"/>
    <property type="match status" value="1"/>
</dbReference>
<dbReference type="STRING" id="1396821.SAMN05444515_10976"/>
<sequence length="170" mass="18370">MDNDLKLILVRHAQAGDAAEFACSGQPDNLRPLTDQGVTRMREAVQGLATLLSGPMNLVSSPHVRARQTAEILAEILPTGPIRTCDQLVPEAHPSALVGGLFQEQPEGLLILVGHEPHLSRLAGWLMSGRPDSLVRMKKGGACALQLSGPPRAGCAMLHWLLTQRQLRRL</sequence>
<keyword evidence="2" id="KW-1185">Reference proteome</keyword>
<dbReference type="InterPro" id="IPR013078">
    <property type="entry name" value="His_Pase_superF_clade-1"/>
</dbReference>
<protein>
    <submittedName>
        <fullName evidence="1">Phosphohistidine phosphatase</fullName>
    </submittedName>
</protein>
<evidence type="ECO:0000313" key="2">
    <source>
        <dbReference type="Proteomes" id="UP000199256"/>
    </source>
</evidence>
<dbReference type="AlphaFoldDB" id="A0A1H7MFC2"/>
<proteinExistence type="predicted"/>
<name>A0A1H7MFC2_9GAMM</name>
<dbReference type="SUPFAM" id="SSF53254">
    <property type="entry name" value="Phosphoglycerate mutase-like"/>
    <property type="match status" value="1"/>
</dbReference>
<dbReference type="EMBL" id="FOAA01000009">
    <property type="protein sequence ID" value="SEL09759.1"/>
    <property type="molecule type" value="Genomic_DNA"/>
</dbReference>
<accession>A0A1H7MFC2</accession>
<dbReference type="RefSeq" id="WP_177169916.1">
    <property type="nucleotide sequence ID" value="NZ_FOAA01000009.1"/>
</dbReference>
<gene>
    <name evidence="1" type="ORF">SAMN05444515_10976</name>
</gene>
<dbReference type="InterPro" id="IPR029033">
    <property type="entry name" value="His_PPase_superfam"/>
</dbReference>
<dbReference type="Gene3D" id="3.40.50.1240">
    <property type="entry name" value="Phosphoglycerate mutase-like"/>
    <property type="match status" value="1"/>
</dbReference>